<dbReference type="InterPro" id="IPR000073">
    <property type="entry name" value="AB_hydrolase_1"/>
</dbReference>
<sequence length="247" mass="26314">MPPTLQFPTLTFPSLESLPSDSAVRQVYPDDTYPNDIYGRGYSEAPTEILSNNDYITQLALLLQFIAWTSTYVVGMSMGGGITAAFTSTFPHLVNGKIVLLASAGIVGLPVNENGERTMPSLSKQLTPGQSGEPELVAANPGLRELQASSLPGYSRILQDSMRYGPIAGLSNAFEALATTQTANGPLKVLVVHGTNDSIVPYTEAAKIKALVPQAEVVTVEGADHSFLGHPDHWPIVTSNTVRFLSA</sequence>
<evidence type="ECO:0000313" key="3">
    <source>
        <dbReference type="Proteomes" id="UP000308730"/>
    </source>
</evidence>
<dbReference type="PRINTS" id="PR00111">
    <property type="entry name" value="ABHYDROLASE"/>
</dbReference>
<dbReference type="Pfam" id="PF00561">
    <property type="entry name" value="Abhydrolase_1"/>
    <property type="match status" value="1"/>
</dbReference>
<dbReference type="EMBL" id="SGPM01000172">
    <property type="protein sequence ID" value="THH28537.1"/>
    <property type="molecule type" value="Genomic_DNA"/>
</dbReference>
<dbReference type="Gene3D" id="3.40.50.1820">
    <property type="entry name" value="alpha/beta hydrolase"/>
    <property type="match status" value="1"/>
</dbReference>
<reference evidence="2 3" key="1">
    <citation type="submission" date="2019-02" db="EMBL/GenBank/DDBJ databases">
        <title>Genome sequencing of the rare red list fungi Antrodiella citrinella (Flaviporus citrinellus).</title>
        <authorList>
            <person name="Buettner E."/>
            <person name="Kellner H."/>
        </authorList>
    </citation>
    <scope>NUCLEOTIDE SEQUENCE [LARGE SCALE GENOMIC DNA]</scope>
    <source>
        <strain evidence="2 3">DSM 108506</strain>
    </source>
</reference>
<dbReference type="Proteomes" id="UP000308730">
    <property type="component" value="Unassembled WGS sequence"/>
</dbReference>
<accession>A0A4S4MSU5</accession>
<dbReference type="PANTHER" id="PTHR43433:SF10">
    <property type="entry name" value="AB HYDROLASE-1 DOMAIN-CONTAINING PROTEIN"/>
    <property type="match status" value="1"/>
</dbReference>
<protein>
    <recommendedName>
        <fullName evidence="1">AB hydrolase-1 domain-containing protein</fullName>
    </recommendedName>
</protein>
<organism evidence="2 3">
    <name type="scientific">Antrodiella citrinella</name>
    <dbReference type="NCBI Taxonomy" id="2447956"/>
    <lineage>
        <taxon>Eukaryota</taxon>
        <taxon>Fungi</taxon>
        <taxon>Dikarya</taxon>
        <taxon>Basidiomycota</taxon>
        <taxon>Agaricomycotina</taxon>
        <taxon>Agaricomycetes</taxon>
        <taxon>Polyporales</taxon>
        <taxon>Steccherinaceae</taxon>
        <taxon>Antrodiella</taxon>
    </lineage>
</organism>
<evidence type="ECO:0000313" key="2">
    <source>
        <dbReference type="EMBL" id="THH28537.1"/>
    </source>
</evidence>
<dbReference type="AlphaFoldDB" id="A0A4S4MSU5"/>
<dbReference type="InterPro" id="IPR029058">
    <property type="entry name" value="AB_hydrolase_fold"/>
</dbReference>
<dbReference type="InterPro" id="IPR050471">
    <property type="entry name" value="AB_hydrolase"/>
</dbReference>
<gene>
    <name evidence="2" type="ORF">EUX98_g5650</name>
</gene>
<proteinExistence type="predicted"/>
<dbReference type="SUPFAM" id="SSF53474">
    <property type="entry name" value="alpha/beta-Hydrolases"/>
    <property type="match status" value="1"/>
</dbReference>
<keyword evidence="3" id="KW-1185">Reference proteome</keyword>
<name>A0A4S4MSU5_9APHY</name>
<evidence type="ECO:0000259" key="1">
    <source>
        <dbReference type="Pfam" id="PF00561"/>
    </source>
</evidence>
<comment type="caution">
    <text evidence="2">The sequence shown here is derived from an EMBL/GenBank/DDBJ whole genome shotgun (WGS) entry which is preliminary data.</text>
</comment>
<feature type="domain" description="AB hydrolase-1" evidence="1">
    <location>
        <begin position="37"/>
        <end position="227"/>
    </location>
</feature>
<dbReference type="OrthoDB" id="408373at2759"/>
<dbReference type="PANTHER" id="PTHR43433">
    <property type="entry name" value="HYDROLASE, ALPHA/BETA FOLD FAMILY PROTEIN"/>
    <property type="match status" value="1"/>
</dbReference>